<keyword evidence="5 6" id="KW-0472">Membrane</keyword>
<evidence type="ECO:0000313" key="7">
    <source>
        <dbReference type="EMBL" id="GAI26724.1"/>
    </source>
</evidence>
<feature type="transmembrane region" description="Helical" evidence="6">
    <location>
        <begin position="80"/>
        <end position="103"/>
    </location>
</feature>
<keyword evidence="3 6" id="KW-0812">Transmembrane</keyword>
<organism evidence="7">
    <name type="scientific">marine sediment metagenome</name>
    <dbReference type="NCBI Taxonomy" id="412755"/>
    <lineage>
        <taxon>unclassified sequences</taxon>
        <taxon>metagenomes</taxon>
        <taxon>ecological metagenomes</taxon>
    </lineage>
</organism>
<feature type="transmembrane region" description="Helical" evidence="6">
    <location>
        <begin position="30"/>
        <end position="49"/>
    </location>
</feature>
<evidence type="ECO:0000256" key="3">
    <source>
        <dbReference type="ARBA" id="ARBA00022692"/>
    </source>
</evidence>
<dbReference type="CDD" id="cd06579">
    <property type="entry name" value="TM_PBP1_transp_AraH_like"/>
    <property type="match status" value="1"/>
</dbReference>
<evidence type="ECO:0000256" key="4">
    <source>
        <dbReference type="ARBA" id="ARBA00022989"/>
    </source>
</evidence>
<dbReference type="GO" id="GO:0005886">
    <property type="term" value="C:plasma membrane"/>
    <property type="evidence" value="ECO:0007669"/>
    <property type="project" value="UniProtKB-SubCell"/>
</dbReference>
<dbReference type="AlphaFoldDB" id="X1P728"/>
<evidence type="ECO:0000256" key="5">
    <source>
        <dbReference type="ARBA" id="ARBA00023136"/>
    </source>
</evidence>
<dbReference type="InterPro" id="IPR001851">
    <property type="entry name" value="ABC_transp_permease"/>
</dbReference>
<dbReference type="GO" id="GO:0022857">
    <property type="term" value="F:transmembrane transporter activity"/>
    <property type="evidence" value="ECO:0007669"/>
    <property type="project" value="InterPro"/>
</dbReference>
<feature type="non-terminal residue" evidence="7">
    <location>
        <position position="1"/>
    </location>
</feature>
<feature type="transmembrane region" description="Helical" evidence="6">
    <location>
        <begin position="134"/>
        <end position="154"/>
    </location>
</feature>
<keyword evidence="4 6" id="KW-1133">Transmembrane helix</keyword>
<sequence length="187" mass="20608">VLISGGKIMPLDTSEFKFFTSAFIGEVGNFFPSQAIWLILFAVILGLILHRHRFGNWVFSTGDNEKAARSMAINTDKVKIICFIIVGFLVAFTAVIQTLRLAAFSSRVGTGWEFKVVAAAVVGGTSLRGGRGNMLGIFIGAFIIVVIENALVIARLPYEWTYVVFGIIILFSVILDLFIERSRKKVI</sequence>
<evidence type="ECO:0000256" key="2">
    <source>
        <dbReference type="ARBA" id="ARBA00022475"/>
    </source>
</evidence>
<name>X1P728_9ZZZZ</name>
<evidence type="ECO:0000256" key="6">
    <source>
        <dbReference type="SAM" id="Phobius"/>
    </source>
</evidence>
<dbReference type="PANTHER" id="PTHR32196:SF72">
    <property type="entry name" value="RIBOSE IMPORT PERMEASE PROTEIN RBSC"/>
    <property type="match status" value="1"/>
</dbReference>
<evidence type="ECO:0008006" key="8">
    <source>
        <dbReference type="Google" id="ProtNLM"/>
    </source>
</evidence>
<comment type="caution">
    <text evidence="7">The sequence shown here is derived from an EMBL/GenBank/DDBJ whole genome shotgun (WGS) entry which is preliminary data.</text>
</comment>
<reference evidence="7" key="1">
    <citation type="journal article" date="2014" name="Front. Microbiol.">
        <title>High frequency of phylogenetically diverse reductive dehalogenase-homologous genes in deep subseafloor sedimentary metagenomes.</title>
        <authorList>
            <person name="Kawai M."/>
            <person name="Futagami T."/>
            <person name="Toyoda A."/>
            <person name="Takaki Y."/>
            <person name="Nishi S."/>
            <person name="Hori S."/>
            <person name="Arai W."/>
            <person name="Tsubouchi T."/>
            <person name="Morono Y."/>
            <person name="Uchiyama I."/>
            <person name="Ito T."/>
            <person name="Fujiyama A."/>
            <person name="Inagaki F."/>
            <person name="Takami H."/>
        </authorList>
    </citation>
    <scope>NUCLEOTIDE SEQUENCE</scope>
    <source>
        <strain evidence="7">Expedition CK06-06</strain>
    </source>
</reference>
<proteinExistence type="predicted"/>
<dbReference type="PANTHER" id="PTHR32196">
    <property type="entry name" value="ABC TRANSPORTER PERMEASE PROTEIN YPHD-RELATED-RELATED"/>
    <property type="match status" value="1"/>
</dbReference>
<dbReference type="EMBL" id="BARV01023026">
    <property type="protein sequence ID" value="GAI26724.1"/>
    <property type="molecule type" value="Genomic_DNA"/>
</dbReference>
<gene>
    <name evidence="7" type="ORF">S06H3_37850</name>
</gene>
<feature type="transmembrane region" description="Helical" evidence="6">
    <location>
        <begin position="160"/>
        <end position="179"/>
    </location>
</feature>
<accession>X1P728</accession>
<protein>
    <recommendedName>
        <fullName evidence="8">ABC transporter permease</fullName>
    </recommendedName>
</protein>
<evidence type="ECO:0000256" key="1">
    <source>
        <dbReference type="ARBA" id="ARBA00004651"/>
    </source>
</evidence>
<comment type="subcellular location">
    <subcellularLocation>
        <location evidence="1">Cell membrane</location>
        <topology evidence="1">Multi-pass membrane protein</topology>
    </subcellularLocation>
</comment>
<keyword evidence="2" id="KW-1003">Cell membrane</keyword>
<dbReference type="Pfam" id="PF02653">
    <property type="entry name" value="BPD_transp_2"/>
    <property type="match status" value="1"/>
</dbReference>